<keyword evidence="6 9" id="KW-0119">Carbohydrate metabolism</keyword>
<dbReference type="InterPro" id="IPR032466">
    <property type="entry name" value="Metal_Hydrolase"/>
</dbReference>
<comment type="similarity">
    <text evidence="1 9">Belongs to the metallo-dependent hydrolases superfamily. NagA family.</text>
</comment>
<dbReference type="SUPFAM" id="SSF51556">
    <property type="entry name" value="Metallo-dependent hydrolases"/>
    <property type="match status" value="1"/>
</dbReference>
<dbReference type="FunFam" id="3.20.20.140:FF:000004">
    <property type="entry name" value="N-acetylglucosamine-6-phosphate deacetylase"/>
    <property type="match status" value="1"/>
</dbReference>
<evidence type="ECO:0000256" key="11">
    <source>
        <dbReference type="PIRSR" id="PIRSR038994-3"/>
    </source>
</evidence>
<feature type="binding site" evidence="11">
    <location>
        <position position="217"/>
    </location>
    <ligand>
        <name>Zn(2+)</name>
        <dbReference type="ChEBI" id="CHEBI:29105"/>
    </ligand>
</feature>
<reference evidence="13" key="1">
    <citation type="submission" date="2021-03" db="EMBL/GenBank/DDBJ databases">
        <title>Proteiniclasticum marinus sp. nov., isolated from tidal flat sediment.</title>
        <authorList>
            <person name="Namirimu T."/>
            <person name="Yang J.-A."/>
            <person name="Yang S.-H."/>
            <person name="Kim Y.-J."/>
            <person name="Kwon K.K."/>
        </authorList>
    </citation>
    <scope>NUCLEOTIDE SEQUENCE</scope>
    <source>
        <strain evidence="13">SCR006</strain>
    </source>
</reference>
<dbReference type="InterPro" id="IPR003764">
    <property type="entry name" value="GlcNAc_6-P_deAcase"/>
</dbReference>
<evidence type="ECO:0000313" key="14">
    <source>
        <dbReference type="Proteomes" id="UP000664218"/>
    </source>
</evidence>
<comment type="catalytic activity">
    <reaction evidence="7">
        <text>N-acetyl-D-glucosamine 6-phosphate + H2O = D-glucosamine 6-phosphate + acetate</text>
        <dbReference type="Rhea" id="RHEA:22936"/>
        <dbReference type="ChEBI" id="CHEBI:15377"/>
        <dbReference type="ChEBI" id="CHEBI:30089"/>
        <dbReference type="ChEBI" id="CHEBI:57513"/>
        <dbReference type="ChEBI" id="CHEBI:58725"/>
        <dbReference type="EC" id="3.5.1.25"/>
    </reaction>
</comment>
<feature type="active site" description="Proton donor/acceptor" evidence="10">
    <location>
        <position position="279"/>
    </location>
</feature>
<comment type="cofactor">
    <cofactor evidence="11">
        <name>a divalent metal cation</name>
        <dbReference type="ChEBI" id="CHEBI:60240"/>
    </cofactor>
    <text evidence="11">Binds 1 divalent metal cation per subunit.</text>
</comment>
<dbReference type="NCBIfam" id="TIGR00221">
    <property type="entry name" value="nagA"/>
    <property type="match status" value="1"/>
</dbReference>
<dbReference type="GO" id="GO:0008448">
    <property type="term" value="F:N-acetylglucosamine-6-phosphate deacetylase activity"/>
    <property type="evidence" value="ECO:0007669"/>
    <property type="project" value="UniProtKB-EC"/>
</dbReference>
<dbReference type="SUPFAM" id="SSF51338">
    <property type="entry name" value="Composite domain of metallo-dependent hydrolases"/>
    <property type="match status" value="1"/>
</dbReference>
<dbReference type="Gene3D" id="3.20.20.140">
    <property type="entry name" value="Metal-dependent hydrolases"/>
    <property type="match status" value="1"/>
</dbReference>
<accession>A0A939KKD2</accession>
<comment type="caution">
    <text evidence="13">The sequence shown here is derived from an EMBL/GenBank/DDBJ whole genome shotgun (WGS) entry which is preliminary data.</text>
</comment>
<evidence type="ECO:0000313" key="13">
    <source>
        <dbReference type="EMBL" id="MBO1266098.1"/>
    </source>
</evidence>
<evidence type="ECO:0000256" key="10">
    <source>
        <dbReference type="PIRSR" id="PIRSR038994-1"/>
    </source>
</evidence>
<evidence type="ECO:0000256" key="9">
    <source>
        <dbReference type="PIRNR" id="PIRNR038994"/>
    </source>
</evidence>
<dbReference type="AlphaFoldDB" id="A0A939KKD2"/>
<proteinExistence type="inferred from homology"/>
<dbReference type="Proteomes" id="UP000664218">
    <property type="component" value="Unassembled WGS sequence"/>
</dbReference>
<evidence type="ECO:0000256" key="7">
    <source>
        <dbReference type="ARBA" id="ARBA00047647"/>
    </source>
</evidence>
<dbReference type="Gene3D" id="2.30.40.10">
    <property type="entry name" value="Urease, subunit C, domain 1"/>
    <property type="match status" value="1"/>
</dbReference>
<evidence type="ECO:0000256" key="3">
    <source>
        <dbReference type="ARBA" id="ARBA00018029"/>
    </source>
</evidence>
<comment type="pathway">
    <text evidence="8">Amino-sugar metabolism; N-acetylneuraminate degradation; D-fructose 6-phosphate from N-acetylneuraminate: step 4/5.</text>
</comment>
<dbReference type="EMBL" id="JAFNJU010000012">
    <property type="protein sequence ID" value="MBO1266098.1"/>
    <property type="molecule type" value="Genomic_DNA"/>
</dbReference>
<evidence type="ECO:0000256" key="1">
    <source>
        <dbReference type="ARBA" id="ARBA00010716"/>
    </source>
</evidence>
<dbReference type="PANTHER" id="PTHR11113">
    <property type="entry name" value="N-ACETYLGLUCOSAMINE-6-PHOSPHATE DEACETYLASE"/>
    <property type="match status" value="1"/>
</dbReference>
<feature type="binding site" evidence="11">
    <location>
        <position position="131"/>
    </location>
    <ligand>
        <name>Zn(2+)</name>
        <dbReference type="ChEBI" id="CHEBI:29105"/>
    </ligand>
</feature>
<dbReference type="Pfam" id="PF01979">
    <property type="entry name" value="Amidohydro_1"/>
    <property type="match status" value="1"/>
</dbReference>
<keyword evidence="4 11" id="KW-0479">Metal-binding</keyword>
<dbReference type="PIRSF" id="PIRSF038994">
    <property type="entry name" value="NagA"/>
    <property type="match status" value="1"/>
</dbReference>
<evidence type="ECO:0000256" key="2">
    <source>
        <dbReference type="ARBA" id="ARBA00011899"/>
    </source>
</evidence>
<dbReference type="EC" id="3.5.1.25" evidence="2"/>
<organism evidence="13 14">
    <name type="scientific">Proteiniclasticum aestuarii</name>
    <dbReference type="NCBI Taxonomy" id="2817862"/>
    <lineage>
        <taxon>Bacteria</taxon>
        <taxon>Bacillati</taxon>
        <taxon>Bacillota</taxon>
        <taxon>Clostridia</taxon>
        <taxon>Eubacteriales</taxon>
        <taxon>Clostridiaceae</taxon>
        <taxon>Proteiniclasticum</taxon>
    </lineage>
</organism>
<dbReference type="InterPro" id="IPR011059">
    <property type="entry name" value="Metal-dep_hydrolase_composite"/>
</dbReference>
<feature type="domain" description="Amidohydrolase-related" evidence="12">
    <location>
        <begin position="52"/>
        <end position="390"/>
    </location>
</feature>
<evidence type="ECO:0000256" key="8">
    <source>
        <dbReference type="ARBA" id="ARBA00060590"/>
    </source>
</evidence>
<sequence length="394" mass="43787">MKSLLFTNIKVIMLTGIYDYEVLVENGKITRVEDRVDRSNLDIEIIDGGGKYLAPGFIELHSHGAGGYDFMDGSHDAIYKAIRAHLRYGTTSICPTSITSTKESLLKLIKDFNELELTREGHPNILGLHLEGPYFAYNQRGAQDPKYLRNPDPSEYIEVLESTDRIIRWSFAAELEGSKEFLSILRDKGIVTSVAHSDATTQEVIDAYENGVSILTHFYSGMSTVTRRNAYRFGGVVEAGYLIDDLYVEVIADGKHLPKELLQLIYKVKGADRICLITDSMRAAGMPDGKYILGNLETGNEVVVEDGVAKLLDRSAFAGSVATPDRLIRTFREFTGAPLYEVIKLMTFNPAKVLGISDRKGSIAAGKDADLILFNENIEIEKVILRGETVNFDQ</sequence>
<gene>
    <name evidence="13" type="primary">nagA</name>
    <name evidence="13" type="ORF">J3A84_13760</name>
</gene>
<dbReference type="GO" id="GO:0046872">
    <property type="term" value="F:metal ion binding"/>
    <property type="evidence" value="ECO:0007669"/>
    <property type="project" value="UniProtKB-KW"/>
</dbReference>
<protein>
    <recommendedName>
        <fullName evidence="3">N-acetylglucosamine-6-phosphate deacetylase</fullName>
        <ecNumber evidence="2">3.5.1.25</ecNumber>
    </recommendedName>
</protein>
<dbReference type="CDD" id="cd00854">
    <property type="entry name" value="NagA"/>
    <property type="match status" value="1"/>
</dbReference>
<dbReference type="InterPro" id="IPR006680">
    <property type="entry name" value="Amidohydro-rel"/>
</dbReference>
<evidence type="ECO:0000256" key="6">
    <source>
        <dbReference type="ARBA" id="ARBA00023277"/>
    </source>
</evidence>
<feature type="binding site" evidence="11">
    <location>
        <position position="196"/>
    </location>
    <ligand>
        <name>Zn(2+)</name>
        <dbReference type="ChEBI" id="CHEBI:29105"/>
    </ligand>
</feature>
<evidence type="ECO:0000259" key="12">
    <source>
        <dbReference type="Pfam" id="PF01979"/>
    </source>
</evidence>
<evidence type="ECO:0000256" key="4">
    <source>
        <dbReference type="ARBA" id="ARBA00022723"/>
    </source>
</evidence>
<evidence type="ECO:0000256" key="5">
    <source>
        <dbReference type="ARBA" id="ARBA00022801"/>
    </source>
</evidence>
<name>A0A939KKD2_9CLOT</name>
<dbReference type="PANTHER" id="PTHR11113:SF14">
    <property type="entry name" value="N-ACETYLGLUCOSAMINE-6-PHOSPHATE DEACETYLASE"/>
    <property type="match status" value="1"/>
</dbReference>
<dbReference type="GO" id="GO:0006046">
    <property type="term" value="P:N-acetylglucosamine catabolic process"/>
    <property type="evidence" value="ECO:0007669"/>
    <property type="project" value="TreeGrafter"/>
</dbReference>
<keyword evidence="5 9" id="KW-0378">Hydrolase</keyword>
<keyword evidence="14" id="KW-1185">Reference proteome</keyword>